<evidence type="ECO:0000256" key="1">
    <source>
        <dbReference type="SAM" id="Coils"/>
    </source>
</evidence>
<dbReference type="Pfam" id="PF13441">
    <property type="entry name" value="Gly-zipper_YMGG"/>
    <property type="match status" value="1"/>
</dbReference>
<feature type="domain" description="YMGG-like Gly-zipper" evidence="2">
    <location>
        <begin position="127"/>
        <end position="170"/>
    </location>
</feature>
<proteinExistence type="predicted"/>
<keyword evidence="1" id="KW-0175">Coiled coil</keyword>
<protein>
    <submittedName>
        <fullName evidence="3">YMGG-like Gly-zipper</fullName>
    </submittedName>
</protein>
<evidence type="ECO:0000313" key="3">
    <source>
        <dbReference type="EMBL" id="SMD00525.1"/>
    </source>
</evidence>
<dbReference type="AlphaFoldDB" id="A0A1W2DSK2"/>
<accession>A0A1W2DSK2</accession>
<feature type="coiled-coil region" evidence="1">
    <location>
        <begin position="67"/>
        <end position="94"/>
    </location>
</feature>
<keyword evidence="4" id="KW-1185">Reference proteome</keyword>
<organism evidence="3 4">
    <name type="scientific">Pedobacter nyackensis</name>
    <dbReference type="NCBI Taxonomy" id="475255"/>
    <lineage>
        <taxon>Bacteria</taxon>
        <taxon>Pseudomonadati</taxon>
        <taxon>Bacteroidota</taxon>
        <taxon>Sphingobacteriia</taxon>
        <taxon>Sphingobacteriales</taxon>
        <taxon>Sphingobacteriaceae</taxon>
        <taxon>Pedobacter</taxon>
    </lineage>
</organism>
<sequence length="183" mass="19418">MMTFGIIFSYINKNTLFSLKFKVMKKVLLVIVLGIGLSACSNNAKEEALIKEKAIAAIKDSLRLDSFKKADIKAKEEEKEAQRLAQIKEEKRVLLLSERNEAAAARSSNSNNSSEAATPAKKKGWSQAAKGAVIGAGAGALGGVLIDKKDGRGAIIGGVVGAGTGYIIGRSQDRKSGRVQPKN</sequence>
<reference evidence="3 4" key="1">
    <citation type="submission" date="2017-04" db="EMBL/GenBank/DDBJ databases">
        <authorList>
            <person name="Afonso C.L."/>
            <person name="Miller P.J."/>
            <person name="Scott M.A."/>
            <person name="Spackman E."/>
            <person name="Goraichik I."/>
            <person name="Dimitrov K.M."/>
            <person name="Suarez D.L."/>
            <person name="Swayne D.E."/>
        </authorList>
    </citation>
    <scope>NUCLEOTIDE SEQUENCE [LARGE SCALE GENOMIC DNA]</scope>
    <source>
        <strain evidence="3 4">DSM 19625</strain>
    </source>
</reference>
<gene>
    <name evidence="3" type="ORF">SAMN04488101_10844</name>
</gene>
<evidence type="ECO:0000259" key="2">
    <source>
        <dbReference type="Pfam" id="PF13441"/>
    </source>
</evidence>
<evidence type="ECO:0000313" key="4">
    <source>
        <dbReference type="Proteomes" id="UP000192678"/>
    </source>
</evidence>
<dbReference type="STRING" id="475255.SAMN04488101_10844"/>
<dbReference type="EMBL" id="FWYB01000008">
    <property type="protein sequence ID" value="SMD00525.1"/>
    <property type="molecule type" value="Genomic_DNA"/>
</dbReference>
<dbReference type="Proteomes" id="UP000192678">
    <property type="component" value="Unassembled WGS sequence"/>
</dbReference>
<dbReference type="InterPro" id="IPR027367">
    <property type="entry name" value="Gly-zipper_YMGG"/>
</dbReference>
<name>A0A1W2DSK2_9SPHI</name>